<evidence type="ECO:0000256" key="1">
    <source>
        <dbReference type="SAM" id="MobiDB-lite"/>
    </source>
</evidence>
<evidence type="ECO:0000313" key="2">
    <source>
        <dbReference type="EMBL" id="MFA0810169.1"/>
    </source>
</evidence>
<dbReference type="Proteomes" id="UP001569428">
    <property type="component" value="Unassembled WGS sequence"/>
</dbReference>
<dbReference type="EMBL" id="JBGMEK010000006">
    <property type="protein sequence ID" value="MFA0810169.1"/>
    <property type="molecule type" value="Genomic_DNA"/>
</dbReference>
<protein>
    <recommendedName>
        <fullName evidence="4">Site-specific DNA-methyltransferase (adenine-specific)</fullName>
    </recommendedName>
</protein>
<evidence type="ECO:0008006" key="4">
    <source>
        <dbReference type="Google" id="ProtNLM"/>
    </source>
</evidence>
<proteinExistence type="predicted"/>
<dbReference type="RefSeq" id="WP_371837781.1">
    <property type="nucleotide sequence ID" value="NZ_JBGMEK010000006.1"/>
</dbReference>
<reference evidence="2 3" key="1">
    <citation type="submission" date="2024-08" db="EMBL/GenBank/DDBJ databases">
        <authorList>
            <person name="Ishaq N."/>
        </authorList>
    </citation>
    <scope>NUCLEOTIDE SEQUENCE [LARGE SCALE GENOMIC DNA]</scope>
    <source>
        <strain evidence="2 3">DSM 18651</strain>
    </source>
</reference>
<keyword evidence="3" id="KW-1185">Reference proteome</keyword>
<accession>A0ABV4NWG8</accession>
<organism evidence="2 3">
    <name type="scientific">Microbulbifer epialgicus</name>
    <dbReference type="NCBI Taxonomy" id="393907"/>
    <lineage>
        <taxon>Bacteria</taxon>
        <taxon>Pseudomonadati</taxon>
        <taxon>Pseudomonadota</taxon>
        <taxon>Gammaproteobacteria</taxon>
        <taxon>Cellvibrionales</taxon>
        <taxon>Microbulbiferaceae</taxon>
        <taxon>Microbulbifer</taxon>
    </lineage>
</organism>
<feature type="region of interest" description="Disordered" evidence="1">
    <location>
        <begin position="34"/>
        <end position="57"/>
    </location>
</feature>
<gene>
    <name evidence="2" type="ORF">ACCI49_04490</name>
</gene>
<name>A0ABV4NWG8_9GAMM</name>
<comment type="caution">
    <text evidence="2">The sequence shown here is derived from an EMBL/GenBank/DDBJ whole genome shotgun (WGS) entry which is preliminary data.</text>
</comment>
<evidence type="ECO:0000313" key="3">
    <source>
        <dbReference type="Proteomes" id="UP001569428"/>
    </source>
</evidence>
<sequence length="57" mass="6505">MSSNSAAEQITQDSINKALWNACDTFRGTNYRARKDHRNSIQRRSGNRIPATKTRLP</sequence>